<sequence>MVRFQWLVEEGYTCHTPLEKVVYNQEHGVIFVTMEFEIPGQSGPVEALITVPPTYQDESKMKDVGVALGHGMNAAEWKGKLMTDISVALAKQGYVVLRYFCKQKEQRRQRLFEKALDACATSPLARCVTRWVLAGIGNGARVAAAVGMRCRRSIAGFVFMSYPLNEPMPSNKGAPAPDSAGPLVKLAAPLLFITASHDKFCKVEDLKGLSEKMPSSDMRLMVLQDHDQNFRTLSGKGPLSSAISMLCSATLEFVNAIQNNALDLCTLPQLVPRVEAQLPVAFTSPPMPLSIGYLAQGMPTSTVSVPMVVSEAPVLSPALKDVPQAPKTMPSRPLLAPDVHQWDGSSFISATGGPASQELPPLLAPNERRLVMPTPLSLEVRGVGASSMPGSSAIRPVLHLPLGNPSQMQSDGLVGSMVPLGVWEGGVLPHAAQRMGPHGGPPVVEQHAGAPMSMPYSAPHL</sequence>
<gene>
    <name evidence="3" type="ORF">OSTQU699_LOCUS5559</name>
</gene>
<evidence type="ECO:0000256" key="1">
    <source>
        <dbReference type="SAM" id="MobiDB-lite"/>
    </source>
</evidence>
<organism evidence="3 4">
    <name type="scientific">Ostreobium quekettii</name>
    <dbReference type="NCBI Taxonomy" id="121088"/>
    <lineage>
        <taxon>Eukaryota</taxon>
        <taxon>Viridiplantae</taxon>
        <taxon>Chlorophyta</taxon>
        <taxon>core chlorophytes</taxon>
        <taxon>Ulvophyceae</taxon>
        <taxon>TCBD clade</taxon>
        <taxon>Bryopsidales</taxon>
        <taxon>Ostreobineae</taxon>
        <taxon>Ostreobiaceae</taxon>
        <taxon>Ostreobium</taxon>
    </lineage>
</organism>
<dbReference type="Proteomes" id="UP000708148">
    <property type="component" value="Unassembled WGS sequence"/>
</dbReference>
<evidence type="ECO:0000313" key="4">
    <source>
        <dbReference type="Proteomes" id="UP000708148"/>
    </source>
</evidence>
<proteinExistence type="predicted"/>
<dbReference type="EMBL" id="CAJHUC010001199">
    <property type="protein sequence ID" value="CAD7700200.1"/>
    <property type="molecule type" value="Genomic_DNA"/>
</dbReference>
<comment type="caution">
    <text evidence="3">The sequence shown here is derived from an EMBL/GenBank/DDBJ whole genome shotgun (WGS) entry which is preliminary data.</text>
</comment>
<name>A0A8S1J2X9_9CHLO</name>
<evidence type="ECO:0000259" key="2">
    <source>
        <dbReference type="Pfam" id="PF20408"/>
    </source>
</evidence>
<protein>
    <recommendedName>
        <fullName evidence="2">KANL3/Tex30 alpha/beta hydrolase-like domain-containing protein</fullName>
    </recommendedName>
</protein>
<feature type="region of interest" description="Disordered" evidence="1">
    <location>
        <begin position="436"/>
        <end position="461"/>
    </location>
</feature>
<reference evidence="3" key="1">
    <citation type="submission" date="2020-12" db="EMBL/GenBank/DDBJ databases">
        <authorList>
            <person name="Iha C."/>
        </authorList>
    </citation>
    <scope>NUCLEOTIDE SEQUENCE</scope>
</reference>
<feature type="domain" description="KANL3/Tex30 alpha/beta hydrolase-like" evidence="2">
    <location>
        <begin position="66"/>
        <end position="253"/>
    </location>
</feature>
<evidence type="ECO:0000313" key="3">
    <source>
        <dbReference type="EMBL" id="CAD7700200.1"/>
    </source>
</evidence>
<dbReference type="AlphaFoldDB" id="A0A8S1J2X9"/>
<accession>A0A8S1J2X9</accession>
<dbReference type="OrthoDB" id="547877at2759"/>
<dbReference type="Pfam" id="PF20408">
    <property type="entry name" value="Abhydrolase_11"/>
    <property type="match status" value="1"/>
</dbReference>
<dbReference type="InterPro" id="IPR029058">
    <property type="entry name" value="AB_hydrolase_fold"/>
</dbReference>
<dbReference type="Gene3D" id="3.40.50.1820">
    <property type="entry name" value="alpha/beta hydrolase"/>
    <property type="match status" value="1"/>
</dbReference>
<dbReference type="SUPFAM" id="SSF53474">
    <property type="entry name" value="alpha/beta-Hydrolases"/>
    <property type="match status" value="1"/>
</dbReference>
<dbReference type="InterPro" id="IPR046879">
    <property type="entry name" value="KANL3/Tex30_Abhydrolase"/>
</dbReference>
<keyword evidence="4" id="KW-1185">Reference proteome</keyword>